<dbReference type="InterPro" id="IPR017850">
    <property type="entry name" value="Alkaline_phosphatase_core_sf"/>
</dbReference>
<dbReference type="GO" id="GO:0016787">
    <property type="term" value="F:hydrolase activity"/>
    <property type="evidence" value="ECO:0007669"/>
    <property type="project" value="UniProtKB-ARBA"/>
</dbReference>
<feature type="signal peptide" evidence="1">
    <location>
        <begin position="1"/>
        <end position="23"/>
    </location>
</feature>
<dbReference type="Gene3D" id="3.40.720.10">
    <property type="entry name" value="Alkaline Phosphatase, subunit A"/>
    <property type="match status" value="1"/>
</dbReference>
<organism evidence="2 3">
    <name type="scientific">Brytella acorum</name>
    <dbReference type="NCBI Taxonomy" id="2959299"/>
    <lineage>
        <taxon>Bacteria</taxon>
        <taxon>Pseudomonadati</taxon>
        <taxon>Pseudomonadota</taxon>
        <taxon>Alphaproteobacteria</taxon>
        <taxon>Acetobacterales</taxon>
        <taxon>Acetobacteraceae</taxon>
        <taxon>Brytella</taxon>
    </lineage>
</organism>
<dbReference type="Proteomes" id="UP001176960">
    <property type="component" value="Unassembled WGS sequence"/>
</dbReference>
<comment type="caution">
    <text evidence="2">The sequence shown here is derived from an EMBL/GenBank/DDBJ whole genome shotgun (WGS) entry which is preliminary data.</text>
</comment>
<sequence length="449" mass="48146">MSALSPFRAILCGVFVATLMPCACGMAQTASGEERHATSRHVVIISVDGLKPEFLFRHDLKLPAMRGLMKQGTYARGVVGVTPTVTFPSHTTIISGVTPSRHGICSNAHPDNDGHLVSYARYSEIKSPTILDAVHGTGLTTAAIGWPVTVDAPVDYLITPQAPDGASPLARQISFPDSLRAVDDDARSIWASLIIKRYNPNLMLLHFNDLDRMEHKYGPDSDEAAQTAQRIDARIDAVIVMEKALNPDATIIVVSDHGFAPLRHDVALSVPLREALDANGTSEAGSDKRAGRRFLVWSTDGSAYVLVPDARDRPFIQTELQRLKNRDDMGIDRILSETELAQAGGCPDAAFMVGMKLGWGVSGAVDGPAVRDIAHGGTHGYLPDQPSMRSTFIMTGPDIAHDHDIGIIDMRQIAPTILHILGVAPEPGMVSALGVSGHVRAARSSADAR</sequence>
<protein>
    <submittedName>
        <fullName evidence="2">Ectonucleotide pyrophosphatase/phosphodiesterase</fullName>
    </submittedName>
</protein>
<proteinExistence type="predicted"/>
<gene>
    <name evidence="2" type="ORF">LMG32879_000082</name>
</gene>
<reference evidence="2" key="1">
    <citation type="submission" date="2023-03" db="EMBL/GenBank/DDBJ databases">
        <authorList>
            <person name="Cleenwerck I."/>
        </authorList>
    </citation>
    <scope>NUCLEOTIDE SEQUENCE</scope>
    <source>
        <strain evidence="2">LMG 32879</strain>
    </source>
</reference>
<dbReference type="Pfam" id="PF01663">
    <property type="entry name" value="Phosphodiest"/>
    <property type="match status" value="1"/>
</dbReference>
<dbReference type="EMBL" id="CATKSH010000001">
    <property type="protein sequence ID" value="CAI9119269.1"/>
    <property type="molecule type" value="Genomic_DNA"/>
</dbReference>
<dbReference type="SUPFAM" id="SSF53649">
    <property type="entry name" value="Alkaline phosphatase-like"/>
    <property type="match status" value="1"/>
</dbReference>
<name>A0AA35UNK6_9PROT</name>
<evidence type="ECO:0000313" key="3">
    <source>
        <dbReference type="Proteomes" id="UP001176960"/>
    </source>
</evidence>
<keyword evidence="3" id="KW-1185">Reference proteome</keyword>
<evidence type="ECO:0000313" key="2">
    <source>
        <dbReference type="EMBL" id="CAI9119269.1"/>
    </source>
</evidence>
<dbReference type="RefSeq" id="WP_289842408.1">
    <property type="nucleotide sequence ID" value="NZ_CATKSH010000001.1"/>
</dbReference>
<feature type="chain" id="PRO_5041463820" evidence="1">
    <location>
        <begin position="24"/>
        <end position="449"/>
    </location>
</feature>
<keyword evidence="1" id="KW-0732">Signal</keyword>
<dbReference type="PANTHER" id="PTHR10151">
    <property type="entry name" value="ECTONUCLEOTIDE PYROPHOSPHATASE/PHOSPHODIESTERASE"/>
    <property type="match status" value="1"/>
</dbReference>
<dbReference type="AlphaFoldDB" id="A0AA35UNK6"/>
<evidence type="ECO:0000256" key="1">
    <source>
        <dbReference type="SAM" id="SignalP"/>
    </source>
</evidence>
<accession>A0AA35UNK6</accession>
<dbReference type="CDD" id="cd16018">
    <property type="entry name" value="Enpp"/>
    <property type="match status" value="1"/>
</dbReference>
<dbReference type="PANTHER" id="PTHR10151:SF120">
    <property type="entry name" value="BIS(5'-ADENOSYL)-TRIPHOSPHATASE"/>
    <property type="match status" value="1"/>
</dbReference>
<dbReference type="InterPro" id="IPR002591">
    <property type="entry name" value="Phosphodiest/P_Trfase"/>
</dbReference>